<dbReference type="Proteomes" id="UP001642483">
    <property type="component" value="Unassembled WGS sequence"/>
</dbReference>
<feature type="transmembrane region" description="Helical" evidence="10">
    <location>
        <begin position="106"/>
        <end position="127"/>
    </location>
</feature>
<evidence type="ECO:0000256" key="7">
    <source>
        <dbReference type="ARBA" id="ARBA00023170"/>
    </source>
</evidence>
<name>A0ABP0G2E2_CLALP</name>
<evidence type="ECO:0000313" key="13">
    <source>
        <dbReference type="EMBL" id="CAK8685053.1"/>
    </source>
</evidence>
<evidence type="ECO:0000256" key="5">
    <source>
        <dbReference type="ARBA" id="ARBA00023040"/>
    </source>
</evidence>
<dbReference type="PANTHER" id="PTHR24229:SF112">
    <property type="entry name" value="CHEMOKINE-LIKE RECEPTOR 1"/>
    <property type="match status" value="1"/>
</dbReference>
<keyword evidence="5" id="KW-0297">G-protein coupled receptor</keyword>
<evidence type="ECO:0000256" key="8">
    <source>
        <dbReference type="ARBA" id="ARBA00023224"/>
    </source>
</evidence>
<dbReference type="PROSITE" id="PS50262">
    <property type="entry name" value="G_PROTEIN_RECEP_F1_2"/>
    <property type="match status" value="1"/>
</dbReference>
<keyword evidence="4 10" id="KW-1133">Transmembrane helix</keyword>
<evidence type="ECO:0000256" key="9">
    <source>
        <dbReference type="SAM" id="MobiDB-lite"/>
    </source>
</evidence>
<dbReference type="Gene3D" id="1.20.1070.10">
    <property type="entry name" value="Rhodopsin 7-helix transmembrane proteins"/>
    <property type="match status" value="2"/>
</dbReference>
<accession>A0ABP0G2E2</accession>
<evidence type="ECO:0000256" key="2">
    <source>
        <dbReference type="ARBA" id="ARBA00022475"/>
    </source>
</evidence>
<feature type="transmembrane region" description="Helical" evidence="10">
    <location>
        <begin position="147"/>
        <end position="169"/>
    </location>
</feature>
<feature type="region of interest" description="Disordered" evidence="9">
    <location>
        <begin position="423"/>
        <end position="452"/>
    </location>
</feature>
<protein>
    <recommendedName>
        <fullName evidence="12">G-protein coupled receptors family 1 profile domain-containing protein</fullName>
    </recommendedName>
</protein>
<proteinExistence type="predicted"/>
<feature type="transmembrane region" description="Helical" evidence="10">
    <location>
        <begin position="280"/>
        <end position="305"/>
    </location>
</feature>
<keyword evidence="11" id="KW-0732">Signal</keyword>
<dbReference type="InterPro" id="IPR000276">
    <property type="entry name" value="GPCR_Rhodpsn"/>
</dbReference>
<evidence type="ECO:0000256" key="6">
    <source>
        <dbReference type="ARBA" id="ARBA00023136"/>
    </source>
</evidence>
<comment type="subcellular location">
    <subcellularLocation>
        <location evidence="1">Cell membrane</location>
        <topology evidence="1">Multi-pass membrane protein</topology>
    </subcellularLocation>
</comment>
<gene>
    <name evidence="13" type="ORF">CVLEPA_LOCUS16212</name>
</gene>
<feature type="transmembrane region" description="Helical" evidence="10">
    <location>
        <begin position="181"/>
        <end position="206"/>
    </location>
</feature>
<organism evidence="13 14">
    <name type="scientific">Clavelina lepadiformis</name>
    <name type="common">Light-bulb sea squirt</name>
    <name type="synonym">Ascidia lepadiformis</name>
    <dbReference type="NCBI Taxonomy" id="159417"/>
    <lineage>
        <taxon>Eukaryota</taxon>
        <taxon>Metazoa</taxon>
        <taxon>Chordata</taxon>
        <taxon>Tunicata</taxon>
        <taxon>Ascidiacea</taxon>
        <taxon>Aplousobranchia</taxon>
        <taxon>Clavelinidae</taxon>
        <taxon>Clavelina</taxon>
    </lineage>
</organism>
<keyword evidence="2" id="KW-1003">Cell membrane</keyword>
<feature type="transmembrane region" description="Helical" evidence="10">
    <location>
        <begin position="336"/>
        <end position="358"/>
    </location>
</feature>
<feature type="transmembrane region" description="Helical" evidence="10">
    <location>
        <begin position="387"/>
        <end position="406"/>
    </location>
</feature>
<evidence type="ECO:0000256" key="4">
    <source>
        <dbReference type="ARBA" id="ARBA00022989"/>
    </source>
</evidence>
<evidence type="ECO:0000313" key="14">
    <source>
        <dbReference type="Proteomes" id="UP001642483"/>
    </source>
</evidence>
<dbReference type="SUPFAM" id="SSF81321">
    <property type="entry name" value="Family A G protein-coupled receptor-like"/>
    <property type="match status" value="1"/>
</dbReference>
<keyword evidence="7" id="KW-0675">Receptor</keyword>
<feature type="transmembrane region" description="Helical" evidence="10">
    <location>
        <begin position="74"/>
        <end position="94"/>
    </location>
</feature>
<feature type="domain" description="G-protein coupled receptors family 1 profile" evidence="12">
    <location>
        <begin position="83"/>
        <end position="368"/>
    </location>
</feature>
<keyword evidence="6 10" id="KW-0472">Membrane</keyword>
<comment type="caution">
    <text evidence="13">The sequence shown here is derived from an EMBL/GenBank/DDBJ whole genome shotgun (WGS) entry which is preliminary data.</text>
</comment>
<evidence type="ECO:0000256" key="1">
    <source>
        <dbReference type="ARBA" id="ARBA00004651"/>
    </source>
</evidence>
<evidence type="ECO:0000256" key="3">
    <source>
        <dbReference type="ARBA" id="ARBA00022692"/>
    </source>
</evidence>
<feature type="signal peptide" evidence="11">
    <location>
        <begin position="1"/>
        <end position="19"/>
    </location>
</feature>
<dbReference type="EMBL" id="CAWYQH010000098">
    <property type="protein sequence ID" value="CAK8685053.1"/>
    <property type="molecule type" value="Genomic_DNA"/>
</dbReference>
<dbReference type="Pfam" id="PF00001">
    <property type="entry name" value="7tm_1"/>
    <property type="match status" value="1"/>
</dbReference>
<evidence type="ECO:0000256" key="11">
    <source>
        <dbReference type="SAM" id="SignalP"/>
    </source>
</evidence>
<keyword evidence="14" id="KW-1185">Reference proteome</keyword>
<sequence>MFRNTVGFFILCLFSFTFANRKTLSEGFKSDFSDHEVDLPIYDGDYENFAKILDEEMKKQDVAQTSSRQVVMSAIYVAIAFFGFLLHIYALISTQKCRAVQYSQRLFMQNICIASLLLIVTLGFSSYHRAADQWPFGSVMCKIVSCLKSLSILAQSFFVTTLCTDYVVLKRKPRFAETKRTILEISVLIFGWVFSVSFASPILAFANTISFGDDENQTEENCQLVIGDDLQSTSEDVDIFIPVQKWNITENEYAYGYYDSTDIFQLDDNLGCKYYYKRSYFVWVICVFVLSYIVPLFIAFSLWIAHRIIPFIPNSIRGQHKKTITKKTAPDARHKVNFAGGLAAAGTWVWLIAFGYFLCWLPLHVYHIGRIIGLDITPNSCNDLRDYSFVQGSLSCILLPAFIISYTKPNRCRKANDGAGSSLTSSLPSGGSGSSHKLATISPSNSHQETSELLSGDIANCARKAEN</sequence>
<dbReference type="InterPro" id="IPR017452">
    <property type="entry name" value="GPCR_Rhodpsn_7TM"/>
</dbReference>
<reference evidence="13 14" key="1">
    <citation type="submission" date="2024-02" db="EMBL/GenBank/DDBJ databases">
        <authorList>
            <person name="Daric V."/>
            <person name="Darras S."/>
        </authorList>
    </citation>
    <scope>NUCLEOTIDE SEQUENCE [LARGE SCALE GENOMIC DNA]</scope>
</reference>
<evidence type="ECO:0000256" key="10">
    <source>
        <dbReference type="SAM" id="Phobius"/>
    </source>
</evidence>
<evidence type="ECO:0000259" key="12">
    <source>
        <dbReference type="PROSITE" id="PS50262"/>
    </source>
</evidence>
<feature type="compositionally biased region" description="Polar residues" evidence="9">
    <location>
        <begin position="441"/>
        <end position="452"/>
    </location>
</feature>
<dbReference type="PRINTS" id="PR00237">
    <property type="entry name" value="GPCRRHODOPSN"/>
</dbReference>
<keyword evidence="8" id="KW-0807">Transducer</keyword>
<dbReference type="PANTHER" id="PTHR24229">
    <property type="entry name" value="NEUROPEPTIDES RECEPTOR"/>
    <property type="match status" value="1"/>
</dbReference>
<feature type="chain" id="PRO_5045155419" description="G-protein coupled receptors family 1 profile domain-containing protein" evidence="11">
    <location>
        <begin position="20"/>
        <end position="467"/>
    </location>
</feature>
<keyword evidence="3 10" id="KW-0812">Transmembrane</keyword>